<dbReference type="Pfam" id="PF02600">
    <property type="entry name" value="DsbB"/>
    <property type="match status" value="1"/>
</dbReference>
<dbReference type="eggNOG" id="COG1495">
    <property type="taxonomic scope" value="Bacteria"/>
</dbReference>
<keyword evidence="13 14" id="KW-0676">Redox-active center</keyword>
<feature type="transmembrane region" description="Helical" evidence="15">
    <location>
        <begin position="39"/>
        <end position="58"/>
    </location>
</feature>
<dbReference type="PANTHER" id="PTHR36570:SF3">
    <property type="entry name" value="DISULFIDE BOND FORMATION PROTEIN B"/>
    <property type="match status" value="1"/>
</dbReference>
<evidence type="ECO:0000256" key="6">
    <source>
        <dbReference type="ARBA" id="ARBA00022692"/>
    </source>
</evidence>
<feature type="transmembrane region" description="Helical" evidence="15">
    <location>
        <begin position="7"/>
        <end position="27"/>
    </location>
</feature>
<dbReference type="GO" id="GO:0006457">
    <property type="term" value="P:protein folding"/>
    <property type="evidence" value="ECO:0007669"/>
    <property type="project" value="InterPro"/>
</dbReference>
<dbReference type="AlphaFoldDB" id="S6A9I7"/>
<evidence type="ECO:0000256" key="5">
    <source>
        <dbReference type="ARBA" id="ARBA00022519"/>
    </source>
</evidence>
<reference evidence="16 17" key="1">
    <citation type="journal article" date="2012" name="Appl. Environ. Microbiol.">
        <title>Draft genome sequence of a psychrotolerant sulfur-oxidizing bacterium, Sulfuricella denitrificans skB26, and proteomic insights into cold adaptation.</title>
        <authorList>
            <person name="Watanabe T."/>
            <person name="Kojima H."/>
            <person name="Fukui M."/>
        </authorList>
    </citation>
    <scope>NUCLEOTIDE SEQUENCE [LARGE SCALE GENOMIC DNA]</scope>
    <source>
        <strain evidence="17">skB26</strain>
    </source>
</reference>
<evidence type="ECO:0000256" key="2">
    <source>
        <dbReference type="ARBA" id="ARBA00008823"/>
    </source>
</evidence>
<keyword evidence="3 14" id="KW-0813">Transport</keyword>
<evidence type="ECO:0000256" key="10">
    <source>
        <dbReference type="ARBA" id="ARBA00023136"/>
    </source>
</evidence>
<comment type="function">
    <text evidence="14">Required for disulfide bond formation in some periplasmic proteins. Acts by oxidizing the DsbA protein.</text>
</comment>
<evidence type="ECO:0000256" key="9">
    <source>
        <dbReference type="ARBA" id="ARBA00023002"/>
    </source>
</evidence>
<evidence type="ECO:0000256" key="7">
    <source>
        <dbReference type="ARBA" id="ARBA00022982"/>
    </source>
</evidence>
<keyword evidence="10 14" id="KW-0472">Membrane</keyword>
<keyword evidence="8 14" id="KW-1133">Transmembrane helix</keyword>
<dbReference type="Proteomes" id="UP000015559">
    <property type="component" value="Chromosome"/>
</dbReference>
<keyword evidence="4 14" id="KW-1003">Cell membrane</keyword>
<keyword evidence="5" id="KW-0997">Cell inner membrane</keyword>
<keyword evidence="7 14" id="KW-0249">Electron transport</keyword>
<evidence type="ECO:0000256" key="13">
    <source>
        <dbReference type="ARBA" id="ARBA00023284"/>
    </source>
</evidence>
<feature type="transmembrane region" description="Helical" evidence="15">
    <location>
        <begin position="139"/>
        <end position="159"/>
    </location>
</feature>
<gene>
    <name evidence="14" type="primary">dsbB</name>
    <name evidence="16" type="ORF">SCD_n00331</name>
</gene>
<evidence type="ECO:0000256" key="8">
    <source>
        <dbReference type="ARBA" id="ARBA00022989"/>
    </source>
</evidence>
<dbReference type="RefSeq" id="WP_009206875.1">
    <property type="nucleotide sequence ID" value="NC_022357.1"/>
</dbReference>
<accession>S6A9I7</accession>
<protein>
    <recommendedName>
        <fullName evidence="14">Disulfide bond formation protein B</fullName>
    </recommendedName>
    <alternativeName>
        <fullName evidence="14">Disulfide oxidoreductase</fullName>
    </alternativeName>
</protein>
<keyword evidence="12 14" id="KW-0143">Chaperone</keyword>
<dbReference type="InterPro" id="IPR022920">
    <property type="entry name" value="Disulphide_bond_form_DsbB"/>
</dbReference>
<dbReference type="InterPro" id="IPR023380">
    <property type="entry name" value="DsbB-like_sf"/>
</dbReference>
<feature type="topological domain" description="Periplasmic" evidence="14">
    <location>
        <begin position="26"/>
        <end position="43"/>
    </location>
</feature>
<keyword evidence="6 14" id="KW-0812">Transmembrane</keyword>
<evidence type="ECO:0000313" key="16">
    <source>
        <dbReference type="EMBL" id="BAN34180.1"/>
    </source>
</evidence>
<dbReference type="PANTHER" id="PTHR36570">
    <property type="entry name" value="DISULFIDE BOND FORMATION PROTEIN B"/>
    <property type="match status" value="1"/>
</dbReference>
<evidence type="ECO:0000256" key="11">
    <source>
        <dbReference type="ARBA" id="ARBA00023157"/>
    </source>
</evidence>
<evidence type="ECO:0000256" key="1">
    <source>
        <dbReference type="ARBA" id="ARBA00004429"/>
    </source>
</evidence>
<proteinExistence type="inferred from homology"/>
<evidence type="ECO:0000256" key="3">
    <source>
        <dbReference type="ARBA" id="ARBA00022448"/>
    </source>
</evidence>
<sequence length="166" mass="18074">MTINNRVLFLGVFLACFGLLGFGLVLQHVIHLEPCPLCILQRIVFIVICATALTAAIHNPKHSGWTVYSGLLTFLSLLGGGIAAWQVYLQHLPPGQAPECGPGLDYMLEAMPLAKILPMIFKGSGECAEVTWTFLDMSIAEWALGWFVLFALVGLVAAFRRSASQK</sequence>
<dbReference type="InterPro" id="IPR050183">
    <property type="entry name" value="DsbB"/>
</dbReference>
<feature type="topological domain" description="Cytoplasmic" evidence="14">
    <location>
        <begin position="1"/>
        <end position="8"/>
    </location>
</feature>
<evidence type="ECO:0000256" key="15">
    <source>
        <dbReference type="SAM" id="Phobius"/>
    </source>
</evidence>
<dbReference type="HAMAP" id="MF_00286">
    <property type="entry name" value="DsbB"/>
    <property type="match status" value="1"/>
</dbReference>
<evidence type="ECO:0000256" key="4">
    <source>
        <dbReference type="ARBA" id="ARBA00022475"/>
    </source>
</evidence>
<feature type="topological domain" description="Cytoplasmic" evidence="14">
    <location>
        <begin position="61"/>
        <end position="66"/>
    </location>
</feature>
<feature type="transmembrane region" description="Helical" evidence="15">
    <location>
        <begin position="65"/>
        <end position="88"/>
    </location>
</feature>
<keyword evidence="17" id="KW-1185">Reference proteome</keyword>
<organism evidence="16 17">
    <name type="scientific">Sulfuricella denitrificans (strain DSM 22764 / NBRC 105220 / skB26)</name>
    <dbReference type="NCBI Taxonomy" id="1163617"/>
    <lineage>
        <taxon>Bacteria</taxon>
        <taxon>Pseudomonadati</taxon>
        <taxon>Pseudomonadota</taxon>
        <taxon>Betaproteobacteria</taxon>
        <taxon>Nitrosomonadales</taxon>
        <taxon>Sulfuricellaceae</taxon>
        <taxon>Sulfuricella</taxon>
    </lineage>
</organism>
<name>S6A9I7_SULDS</name>
<keyword evidence="9 14" id="KW-0560">Oxidoreductase</keyword>
<dbReference type="Gene3D" id="1.20.1550.10">
    <property type="entry name" value="DsbB-like"/>
    <property type="match status" value="1"/>
</dbReference>
<dbReference type="HOGENOM" id="CLU_098660_1_1_4"/>
<evidence type="ECO:0000256" key="12">
    <source>
        <dbReference type="ARBA" id="ARBA00023186"/>
    </source>
</evidence>
<evidence type="ECO:0000256" key="14">
    <source>
        <dbReference type="HAMAP-Rule" id="MF_00286"/>
    </source>
</evidence>
<feature type="topological domain" description="Cytoplasmic" evidence="14">
    <location>
        <begin position="161"/>
        <end position="166"/>
    </location>
</feature>
<comment type="caution">
    <text evidence="14">Lacks conserved residue(s) required for the propagation of feature annotation.</text>
</comment>
<keyword evidence="11 14" id="KW-1015">Disulfide bond</keyword>
<dbReference type="GO" id="GO:0009055">
    <property type="term" value="F:electron transfer activity"/>
    <property type="evidence" value="ECO:0007669"/>
    <property type="project" value="UniProtKB-UniRule"/>
</dbReference>
<comment type="similarity">
    <text evidence="2 14">Belongs to the DsbB family.</text>
</comment>
<dbReference type="GO" id="GO:0005886">
    <property type="term" value="C:plasma membrane"/>
    <property type="evidence" value="ECO:0007669"/>
    <property type="project" value="UniProtKB-SubCell"/>
</dbReference>
<dbReference type="InterPro" id="IPR003752">
    <property type="entry name" value="DiS_bond_form_DsbB/BdbC"/>
</dbReference>
<dbReference type="KEGG" id="sdr:SCD_n00331"/>
<dbReference type="EMBL" id="AP013066">
    <property type="protein sequence ID" value="BAN34180.1"/>
    <property type="molecule type" value="Genomic_DNA"/>
</dbReference>
<dbReference type="GO" id="GO:0015035">
    <property type="term" value="F:protein-disulfide reductase activity"/>
    <property type="evidence" value="ECO:0007669"/>
    <property type="project" value="UniProtKB-UniRule"/>
</dbReference>
<dbReference type="STRING" id="1163617.SCD_n00331"/>
<evidence type="ECO:0000313" key="17">
    <source>
        <dbReference type="Proteomes" id="UP000015559"/>
    </source>
</evidence>
<comment type="subcellular location">
    <subcellularLocation>
        <location evidence="1">Cell inner membrane</location>
        <topology evidence="1">Multi-pass membrane protein</topology>
    </subcellularLocation>
    <subcellularLocation>
        <location evidence="14">Cell membrane</location>
        <topology evidence="14">Multi-pass membrane protein</topology>
    </subcellularLocation>
</comment>
<feature type="disulfide bond" description="Redox-active" evidence="14">
    <location>
        <begin position="35"/>
        <end position="38"/>
    </location>
</feature>
<dbReference type="SUPFAM" id="SSF158442">
    <property type="entry name" value="DsbB-like"/>
    <property type="match status" value="1"/>
</dbReference>